<accession>A0A7Z0IMM1</accession>
<name>A0A7Z0IMM1_9ACTN</name>
<feature type="region of interest" description="Disordered" evidence="1">
    <location>
        <begin position="19"/>
        <end position="54"/>
    </location>
</feature>
<feature type="region of interest" description="Disordered" evidence="1">
    <location>
        <begin position="135"/>
        <end position="277"/>
    </location>
</feature>
<gene>
    <name evidence="2" type="ORF">GGQ54_003341</name>
</gene>
<comment type="caution">
    <text evidence="2">The sequence shown here is derived from an EMBL/GenBank/DDBJ whole genome shotgun (WGS) entry which is preliminary data.</text>
</comment>
<keyword evidence="3" id="KW-1185">Reference proteome</keyword>
<dbReference type="EMBL" id="JACBZS010000002">
    <property type="protein sequence ID" value="NYI72727.1"/>
    <property type="molecule type" value="Genomic_DNA"/>
</dbReference>
<reference evidence="2 3" key="1">
    <citation type="submission" date="2020-07" db="EMBL/GenBank/DDBJ databases">
        <title>Sequencing the genomes of 1000 actinobacteria strains.</title>
        <authorList>
            <person name="Klenk H.-P."/>
        </authorList>
    </citation>
    <scope>NUCLEOTIDE SEQUENCE [LARGE SCALE GENOMIC DNA]</scope>
    <source>
        <strain evidence="2 3">DSM 103164</strain>
    </source>
</reference>
<organism evidence="2 3">
    <name type="scientific">Naumannella cuiyingiana</name>
    <dbReference type="NCBI Taxonomy" id="1347891"/>
    <lineage>
        <taxon>Bacteria</taxon>
        <taxon>Bacillati</taxon>
        <taxon>Actinomycetota</taxon>
        <taxon>Actinomycetes</taxon>
        <taxon>Propionibacteriales</taxon>
        <taxon>Propionibacteriaceae</taxon>
        <taxon>Naumannella</taxon>
    </lineage>
</organism>
<evidence type="ECO:0000313" key="2">
    <source>
        <dbReference type="EMBL" id="NYI72727.1"/>
    </source>
</evidence>
<feature type="compositionally biased region" description="Basic and acidic residues" evidence="1">
    <location>
        <begin position="135"/>
        <end position="166"/>
    </location>
</feature>
<dbReference type="Proteomes" id="UP000527616">
    <property type="component" value="Unassembled WGS sequence"/>
</dbReference>
<protein>
    <submittedName>
        <fullName evidence="2">Uncharacterized protein</fullName>
    </submittedName>
</protein>
<proteinExistence type="predicted"/>
<feature type="compositionally biased region" description="Basic and acidic residues" evidence="1">
    <location>
        <begin position="19"/>
        <end position="48"/>
    </location>
</feature>
<evidence type="ECO:0000313" key="3">
    <source>
        <dbReference type="Proteomes" id="UP000527616"/>
    </source>
</evidence>
<feature type="compositionally biased region" description="Basic and acidic residues" evidence="1">
    <location>
        <begin position="198"/>
        <end position="215"/>
    </location>
</feature>
<dbReference type="RefSeq" id="WP_179446704.1">
    <property type="nucleotide sequence ID" value="NZ_JACBZS010000002.1"/>
</dbReference>
<feature type="compositionally biased region" description="Basic and acidic residues" evidence="1">
    <location>
        <begin position="265"/>
        <end position="277"/>
    </location>
</feature>
<feature type="compositionally biased region" description="Low complexity" evidence="1">
    <location>
        <begin position="167"/>
        <end position="177"/>
    </location>
</feature>
<feature type="compositionally biased region" description="Basic and acidic residues" evidence="1">
    <location>
        <begin position="178"/>
        <end position="189"/>
    </location>
</feature>
<sequence>MRIAATLVAQLAERRVRAQENAAREEQRESAAAAEQHRRALDGDRRNAVEAGRSVYKNVRDSPHLWEGPDRMVKIRVGEALAVSQALREDDPLAGMANQYLRREIAERHGGRAEEWEVAAIAAYRDAVQEIEDRDAARAEAETEAGREVDAEDRATAAADRGDRGAAEAAEQEAATAGERKDQAHDQAHVSDGNAAADVDRVEHAAAGEAADRPAENSTGPGRTDIEGRRAVTTARQSHPEPADQQVSTAQRTRGRRNAGQARARGSERVHDRGRGR</sequence>
<evidence type="ECO:0000256" key="1">
    <source>
        <dbReference type="SAM" id="MobiDB-lite"/>
    </source>
</evidence>
<dbReference type="AlphaFoldDB" id="A0A7Z0IMM1"/>